<accession>A0A6A6SHS6</accession>
<name>A0A6A6SHS6_9PLEO</name>
<dbReference type="OrthoDB" id="3350591at2759"/>
<organism evidence="1 2">
    <name type="scientific">Lophiostoma macrostomum CBS 122681</name>
    <dbReference type="NCBI Taxonomy" id="1314788"/>
    <lineage>
        <taxon>Eukaryota</taxon>
        <taxon>Fungi</taxon>
        <taxon>Dikarya</taxon>
        <taxon>Ascomycota</taxon>
        <taxon>Pezizomycotina</taxon>
        <taxon>Dothideomycetes</taxon>
        <taxon>Pleosporomycetidae</taxon>
        <taxon>Pleosporales</taxon>
        <taxon>Lophiostomataceae</taxon>
        <taxon>Lophiostoma</taxon>
    </lineage>
</organism>
<dbReference type="AlphaFoldDB" id="A0A6A6SHS6"/>
<dbReference type="PANTHER" id="PTHR38797:SF4">
    <property type="entry name" value="NUCLEAR PORE COMPLEX PROTEIN NUP85"/>
    <property type="match status" value="1"/>
</dbReference>
<gene>
    <name evidence="1" type="ORF">K491DRAFT_615115</name>
</gene>
<evidence type="ECO:0000313" key="1">
    <source>
        <dbReference type="EMBL" id="KAF2647120.1"/>
    </source>
</evidence>
<sequence>MVESFVYSIHSSLSTAELQARRKSVWDTLNKGTPRLPDAQPKIIATLQQELRKCSKVCDRTVHRVIADDELWEELNGWEENWMTLFKEVKTDLQKSSSSNQGENTMRQGRWIAAHAYVALLDTTEDDILSSRGASLEHVTEVITEALEVNHGNGEPTNVMPAAQLFVHASTGLYRRCVEQQKEGLLCHPDSIWEKVEGYSERRWRYWAEEWVDIARSENMSVEARTIAARVYEAMEKVSG</sequence>
<proteinExistence type="predicted"/>
<keyword evidence="2" id="KW-1185">Reference proteome</keyword>
<dbReference type="Proteomes" id="UP000799324">
    <property type="component" value="Unassembled WGS sequence"/>
</dbReference>
<dbReference type="EMBL" id="MU004683">
    <property type="protein sequence ID" value="KAF2647120.1"/>
    <property type="molecule type" value="Genomic_DNA"/>
</dbReference>
<dbReference type="Pfam" id="PF12311">
    <property type="entry name" value="DUF3632"/>
    <property type="match status" value="1"/>
</dbReference>
<dbReference type="InterPro" id="IPR022085">
    <property type="entry name" value="OpdG"/>
</dbReference>
<reference evidence="1" key="1">
    <citation type="journal article" date="2020" name="Stud. Mycol.">
        <title>101 Dothideomycetes genomes: a test case for predicting lifestyles and emergence of pathogens.</title>
        <authorList>
            <person name="Haridas S."/>
            <person name="Albert R."/>
            <person name="Binder M."/>
            <person name="Bloem J."/>
            <person name="Labutti K."/>
            <person name="Salamov A."/>
            <person name="Andreopoulos B."/>
            <person name="Baker S."/>
            <person name="Barry K."/>
            <person name="Bills G."/>
            <person name="Bluhm B."/>
            <person name="Cannon C."/>
            <person name="Castanera R."/>
            <person name="Culley D."/>
            <person name="Daum C."/>
            <person name="Ezra D."/>
            <person name="Gonzalez J."/>
            <person name="Henrissat B."/>
            <person name="Kuo A."/>
            <person name="Liang C."/>
            <person name="Lipzen A."/>
            <person name="Lutzoni F."/>
            <person name="Magnuson J."/>
            <person name="Mondo S."/>
            <person name="Nolan M."/>
            <person name="Ohm R."/>
            <person name="Pangilinan J."/>
            <person name="Park H.-J."/>
            <person name="Ramirez L."/>
            <person name="Alfaro M."/>
            <person name="Sun H."/>
            <person name="Tritt A."/>
            <person name="Yoshinaga Y."/>
            <person name="Zwiers L.-H."/>
            <person name="Turgeon B."/>
            <person name="Goodwin S."/>
            <person name="Spatafora J."/>
            <person name="Crous P."/>
            <person name="Grigoriev I."/>
        </authorList>
    </citation>
    <scope>NUCLEOTIDE SEQUENCE</scope>
    <source>
        <strain evidence="1">CBS 122681</strain>
    </source>
</reference>
<evidence type="ECO:0000313" key="2">
    <source>
        <dbReference type="Proteomes" id="UP000799324"/>
    </source>
</evidence>
<dbReference type="InterPro" id="IPR053204">
    <property type="entry name" value="Oxopyrrolidines_Biosynth-assoc"/>
</dbReference>
<protein>
    <submittedName>
        <fullName evidence="1">Uncharacterized protein</fullName>
    </submittedName>
</protein>
<dbReference type="PANTHER" id="PTHR38797">
    <property type="entry name" value="NUCLEAR PORE COMPLEX PROTEIN NUP85-RELATED"/>
    <property type="match status" value="1"/>
</dbReference>